<dbReference type="EMBL" id="MU865953">
    <property type="protein sequence ID" value="KAK4446902.1"/>
    <property type="molecule type" value="Genomic_DNA"/>
</dbReference>
<gene>
    <name evidence="3" type="ORF">QBC34DRAFT_440424</name>
</gene>
<evidence type="ECO:0000259" key="2">
    <source>
        <dbReference type="PROSITE" id="PS51819"/>
    </source>
</evidence>
<evidence type="ECO:0000313" key="4">
    <source>
        <dbReference type="Proteomes" id="UP001321760"/>
    </source>
</evidence>
<organism evidence="3 4">
    <name type="scientific">Podospora aff. communis PSN243</name>
    <dbReference type="NCBI Taxonomy" id="3040156"/>
    <lineage>
        <taxon>Eukaryota</taxon>
        <taxon>Fungi</taxon>
        <taxon>Dikarya</taxon>
        <taxon>Ascomycota</taxon>
        <taxon>Pezizomycotina</taxon>
        <taxon>Sordariomycetes</taxon>
        <taxon>Sordariomycetidae</taxon>
        <taxon>Sordariales</taxon>
        <taxon>Podosporaceae</taxon>
        <taxon>Podospora</taxon>
    </lineage>
</organism>
<dbReference type="PANTHER" id="PTHR43048">
    <property type="entry name" value="METHYLMALONYL-COA EPIMERASE"/>
    <property type="match status" value="1"/>
</dbReference>
<evidence type="ECO:0000256" key="1">
    <source>
        <dbReference type="ARBA" id="ARBA00022723"/>
    </source>
</evidence>
<dbReference type="InterPro" id="IPR029068">
    <property type="entry name" value="Glyas_Bleomycin-R_OHBP_Dase"/>
</dbReference>
<accession>A0AAV9GHW1</accession>
<dbReference type="InterPro" id="IPR004360">
    <property type="entry name" value="Glyas_Fos-R_dOase_dom"/>
</dbReference>
<comment type="caution">
    <text evidence="3">The sequence shown here is derived from an EMBL/GenBank/DDBJ whole genome shotgun (WGS) entry which is preliminary data.</text>
</comment>
<dbReference type="AlphaFoldDB" id="A0AAV9GHW1"/>
<dbReference type="PANTHER" id="PTHR43048:SF6">
    <property type="entry name" value="BLR8189 PROTEIN"/>
    <property type="match status" value="1"/>
</dbReference>
<dbReference type="Gene3D" id="3.10.180.10">
    <property type="entry name" value="2,3-Dihydroxybiphenyl 1,2-Dioxygenase, domain 1"/>
    <property type="match status" value="1"/>
</dbReference>
<dbReference type="PROSITE" id="PS51819">
    <property type="entry name" value="VOC"/>
    <property type="match status" value="1"/>
</dbReference>
<evidence type="ECO:0000313" key="3">
    <source>
        <dbReference type="EMBL" id="KAK4446902.1"/>
    </source>
</evidence>
<proteinExistence type="predicted"/>
<dbReference type="GO" id="GO:0046491">
    <property type="term" value="P:L-methylmalonyl-CoA metabolic process"/>
    <property type="evidence" value="ECO:0007669"/>
    <property type="project" value="TreeGrafter"/>
</dbReference>
<reference evidence="3" key="2">
    <citation type="submission" date="2023-05" db="EMBL/GenBank/DDBJ databases">
        <authorList>
            <consortium name="Lawrence Berkeley National Laboratory"/>
            <person name="Steindorff A."/>
            <person name="Hensen N."/>
            <person name="Bonometti L."/>
            <person name="Westerberg I."/>
            <person name="Brannstrom I.O."/>
            <person name="Guillou S."/>
            <person name="Cros-Aarteil S."/>
            <person name="Calhoun S."/>
            <person name="Haridas S."/>
            <person name="Kuo A."/>
            <person name="Mondo S."/>
            <person name="Pangilinan J."/>
            <person name="Riley R."/>
            <person name="Labutti K."/>
            <person name="Andreopoulos B."/>
            <person name="Lipzen A."/>
            <person name="Chen C."/>
            <person name="Yanf M."/>
            <person name="Daum C."/>
            <person name="Ng V."/>
            <person name="Clum A."/>
            <person name="Ohm R."/>
            <person name="Martin F."/>
            <person name="Silar P."/>
            <person name="Natvig D."/>
            <person name="Lalanne C."/>
            <person name="Gautier V."/>
            <person name="Ament-Velasquez S.L."/>
            <person name="Kruys A."/>
            <person name="Hutchinson M.I."/>
            <person name="Powell A.J."/>
            <person name="Barry K."/>
            <person name="Miller A.N."/>
            <person name="Grigoriev I.V."/>
            <person name="Debuchy R."/>
            <person name="Gladieux P."/>
            <person name="Thoren M.H."/>
            <person name="Johannesson H."/>
        </authorList>
    </citation>
    <scope>NUCLEOTIDE SEQUENCE</scope>
    <source>
        <strain evidence="3">PSN243</strain>
    </source>
</reference>
<dbReference type="GO" id="GO:0046872">
    <property type="term" value="F:metal ion binding"/>
    <property type="evidence" value="ECO:0007669"/>
    <property type="project" value="UniProtKB-KW"/>
</dbReference>
<protein>
    <submittedName>
        <fullName evidence="3">Glyoxalase/Bleomycin resistance protein/Dihydroxybiphenyl dioxygenase</fullName>
    </submittedName>
</protein>
<sequence>MSTVHFNHIGLSVPDISAAVTWYTTIFPALRLLRPILHVQRPHFPGAPIFRVFDGSLHDFKLAWLGSGPGHAVGLELFEFVEPCCKPAEGGPELDYARRGVFHFAMTVEDPEKICAHVIEQGGCKMGETVAMPGGQTVVYVRDPWGNAIELVTTGFEEMVMNGGGEKHKQ</sequence>
<keyword evidence="4" id="KW-1185">Reference proteome</keyword>
<reference evidence="3" key="1">
    <citation type="journal article" date="2023" name="Mol. Phylogenet. Evol.">
        <title>Genome-scale phylogeny and comparative genomics of the fungal order Sordariales.</title>
        <authorList>
            <person name="Hensen N."/>
            <person name="Bonometti L."/>
            <person name="Westerberg I."/>
            <person name="Brannstrom I.O."/>
            <person name="Guillou S."/>
            <person name="Cros-Aarteil S."/>
            <person name="Calhoun S."/>
            <person name="Haridas S."/>
            <person name="Kuo A."/>
            <person name="Mondo S."/>
            <person name="Pangilinan J."/>
            <person name="Riley R."/>
            <person name="LaButti K."/>
            <person name="Andreopoulos B."/>
            <person name="Lipzen A."/>
            <person name="Chen C."/>
            <person name="Yan M."/>
            <person name="Daum C."/>
            <person name="Ng V."/>
            <person name="Clum A."/>
            <person name="Steindorff A."/>
            <person name="Ohm R.A."/>
            <person name="Martin F."/>
            <person name="Silar P."/>
            <person name="Natvig D.O."/>
            <person name="Lalanne C."/>
            <person name="Gautier V."/>
            <person name="Ament-Velasquez S.L."/>
            <person name="Kruys A."/>
            <person name="Hutchinson M.I."/>
            <person name="Powell A.J."/>
            <person name="Barry K."/>
            <person name="Miller A.N."/>
            <person name="Grigoriev I.V."/>
            <person name="Debuchy R."/>
            <person name="Gladieux P."/>
            <person name="Hiltunen Thoren M."/>
            <person name="Johannesson H."/>
        </authorList>
    </citation>
    <scope>NUCLEOTIDE SEQUENCE</scope>
    <source>
        <strain evidence="3">PSN243</strain>
    </source>
</reference>
<dbReference type="Pfam" id="PF00903">
    <property type="entry name" value="Glyoxalase"/>
    <property type="match status" value="1"/>
</dbReference>
<dbReference type="SUPFAM" id="SSF54593">
    <property type="entry name" value="Glyoxalase/Bleomycin resistance protein/Dihydroxybiphenyl dioxygenase"/>
    <property type="match status" value="1"/>
</dbReference>
<keyword evidence="3" id="KW-0560">Oxidoreductase</keyword>
<dbReference type="InterPro" id="IPR051785">
    <property type="entry name" value="MMCE/EMCE_epimerase"/>
</dbReference>
<dbReference type="Proteomes" id="UP001321760">
    <property type="component" value="Unassembled WGS sequence"/>
</dbReference>
<dbReference type="GO" id="GO:0051213">
    <property type="term" value="F:dioxygenase activity"/>
    <property type="evidence" value="ECO:0007669"/>
    <property type="project" value="UniProtKB-KW"/>
</dbReference>
<dbReference type="InterPro" id="IPR037523">
    <property type="entry name" value="VOC_core"/>
</dbReference>
<feature type="domain" description="VOC" evidence="2">
    <location>
        <begin position="5"/>
        <end position="154"/>
    </location>
</feature>
<name>A0AAV9GHW1_9PEZI</name>
<dbReference type="GO" id="GO:0004493">
    <property type="term" value="F:methylmalonyl-CoA epimerase activity"/>
    <property type="evidence" value="ECO:0007669"/>
    <property type="project" value="TreeGrafter"/>
</dbReference>
<keyword evidence="1" id="KW-0479">Metal-binding</keyword>
<keyword evidence="3" id="KW-0223">Dioxygenase</keyword>